<evidence type="ECO:0000313" key="2">
    <source>
        <dbReference type="Proteomes" id="UP001231675"/>
    </source>
</evidence>
<sequence length="307" mass="34285">MTALLARACDDRVDPRSIKEKYDDRAFSLRTLCHGVVVPMSVELGFDLGATGREPINNQPFFRYDHYSEIVRVQTKARPYLDRVSSALARVDEEDYSTEESFQALVAVLAVCISVANKKQRVAVGSAIVEASLIAETQSFVVSGNDIPRKLQACVAAGLDMVYSEVVSRRINDPSRDFPGDVQVLLDGDPLLTVEVRGKSVPVEGLEQFVSSATYAGFRRVALMVDAASHVSLMSADDLTSALERKYECIVKVNESVSSFLRDVFVWSPRDTHSILSAFPEAMYRRMVEIEVREPELDRWTEFFPET</sequence>
<reference evidence="1 2" key="1">
    <citation type="submission" date="2023-07" db="EMBL/GenBank/DDBJ databases">
        <title>Sequencing the genomes of 1000 actinobacteria strains.</title>
        <authorList>
            <person name="Klenk H.-P."/>
        </authorList>
    </citation>
    <scope>NUCLEOTIDE SEQUENCE [LARGE SCALE GENOMIC DNA]</scope>
    <source>
        <strain evidence="1 2">DSM 40229</strain>
    </source>
</reference>
<comment type="caution">
    <text evidence="1">The sequence shown here is derived from an EMBL/GenBank/DDBJ whole genome shotgun (WGS) entry which is preliminary data.</text>
</comment>
<accession>A0ABT9LK30</accession>
<evidence type="ECO:0000313" key="1">
    <source>
        <dbReference type="EMBL" id="MDP9684077.1"/>
    </source>
</evidence>
<protein>
    <submittedName>
        <fullName evidence="1">Uncharacterized protein</fullName>
    </submittedName>
</protein>
<gene>
    <name evidence="1" type="ORF">J2S47_004579</name>
</gene>
<dbReference type="EMBL" id="JAURUD010000001">
    <property type="protein sequence ID" value="MDP9684077.1"/>
    <property type="molecule type" value="Genomic_DNA"/>
</dbReference>
<name>A0ABT9LK30_STRGD</name>
<organism evidence="1 2">
    <name type="scientific">Streptomyces griseoviridis</name>
    <dbReference type="NCBI Taxonomy" id="45398"/>
    <lineage>
        <taxon>Bacteria</taxon>
        <taxon>Bacillati</taxon>
        <taxon>Actinomycetota</taxon>
        <taxon>Actinomycetes</taxon>
        <taxon>Kitasatosporales</taxon>
        <taxon>Streptomycetaceae</taxon>
        <taxon>Streptomyces</taxon>
    </lineage>
</organism>
<dbReference type="InterPro" id="IPR019066">
    <property type="entry name" value="Restrct_endonuc_II_SacI"/>
</dbReference>
<dbReference type="Proteomes" id="UP001231675">
    <property type="component" value="Unassembled WGS sequence"/>
</dbReference>
<keyword evidence="2" id="KW-1185">Reference proteome</keyword>
<proteinExistence type="predicted"/>
<dbReference type="Pfam" id="PF09566">
    <property type="entry name" value="RE_SacI"/>
    <property type="match status" value="1"/>
</dbReference>